<comment type="caution">
    <text evidence="2">The sequence shown here is derived from an EMBL/GenBank/DDBJ whole genome shotgun (WGS) entry which is preliminary data.</text>
</comment>
<accession>A0ABR7CP03</accession>
<keyword evidence="1" id="KW-0802">TPR repeat</keyword>
<gene>
    <name evidence="2" type="ORF">H8S08_10300</name>
</gene>
<dbReference type="SUPFAM" id="SSF48452">
    <property type="entry name" value="TPR-like"/>
    <property type="match status" value="1"/>
</dbReference>
<evidence type="ECO:0008006" key="4">
    <source>
        <dbReference type="Google" id="ProtNLM"/>
    </source>
</evidence>
<dbReference type="Gene3D" id="1.25.40.10">
    <property type="entry name" value="Tetratricopeptide repeat domain"/>
    <property type="match status" value="1"/>
</dbReference>
<evidence type="ECO:0000256" key="1">
    <source>
        <dbReference type="PROSITE-ProRule" id="PRU00339"/>
    </source>
</evidence>
<dbReference type="InterPro" id="IPR019734">
    <property type="entry name" value="TPR_rpt"/>
</dbReference>
<dbReference type="RefSeq" id="WP_125147261.1">
    <property type="nucleotide sequence ID" value="NZ_JACOOK010000005.1"/>
</dbReference>
<dbReference type="PROSITE" id="PS50005">
    <property type="entry name" value="TPR"/>
    <property type="match status" value="1"/>
</dbReference>
<dbReference type="EMBL" id="JACOOK010000005">
    <property type="protein sequence ID" value="MBC5617402.1"/>
    <property type="molecule type" value="Genomic_DNA"/>
</dbReference>
<dbReference type="Proteomes" id="UP000636891">
    <property type="component" value="Unassembled WGS sequence"/>
</dbReference>
<feature type="repeat" description="TPR" evidence="1">
    <location>
        <begin position="25"/>
        <end position="58"/>
    </location>
</feature>
<proteinExistence type="predicted"/>
<protein>
    <recommendedName>
        <fullName evidence="4">Tetratricopeptide repeat protein</fullName>
    </recommendedName>
</protein>
<evidence type="ECO:0000313" key="2">
    <source>
        <dbReference type="EMBL" id="MBC5617402.1"/>
    </source>
</evidence>
<keyword evidence="3" id="KW-1185">Reference proteome</keyword>
<name>A0ABR7CP03_9BACT</name>
<dbReference type="InterPro" id="IPR011990">
    <property type="entry name" value="TPR-like_helical_dom_sf"/>
</dbReference>
<reference evidence="2 3" key="1">
    <citation type="submission" date="2020-08" db="EMBL/GenBank/DDBJ databases">
        <title>Genome public.</title>
        <authorList>
            <person name="Liu C."/>
            <person name="Sun Q."/>
        </authorList>
    </citation>
    <scope>NUCLEOTIDE SEQUENCE [LARGE SCALE GENOMIC DNA]</scope>
    <source>
        <strain evidence="2 3">New-7</strain>
    </source>
</reference>
<sequence length="82" mass="9571">MDIPQELTDEITALNSAIEQRPDDARLLIRRGKLLHRTGRFDCALNDFLRAKRLCPDNPEADAYIALLREIFAFRHFDLYNP</sequence>
<organism evidence="2 3">
    <name type="scientific">Alistipes hominis</name>
    <dbReference type="NCBI Taxonomy" id="2763015"/>
    <lineage>
        <taxon>Bacteria</taxon>
        <taxon>Pseudomonadati</taxon>
        <taxon>Bacteroidota</taxon>
        <taxon>Bacteroidia</taxon>
        <taxon>Bacteroidales</taxon>
        <taxon>Rikenellaceae</taxon>
        <taxon>Alistipes</taxon>
    </lineage>
</organism>
<evidence type="ECO:0000313" key="3">
    <source>
        <dbReference type="Proteomes" id="UP000636891"/>
    </source>
</evidence>